<organism evidence="1 2">
    <name type="scientific">Fluviispira multicolorata</name>
    <dbReference type="NCBI Taxonomy" id="2654512"/>
    <lineage>
        <taxon>Bacteria</taxon>
        <taxon>Pseudomonadati</taxon>
        <taxon>Bdellovibrionota</taxon>
        <taxon>Oligoflexia</taxon>
        <taxon>Silvanigrellales</taxon>
        <taxon>Silvanigrellaceae</taxon>
        <taxon>Fluviispira</taxon>
    </lineage>
</organism>
<comment type="caution">
    <text evidence="1">The sequence shown here is derived from an EMBL/GenBank/DDBJ whole genome shotgun (WGS) entry which is preliminary data.</text>
</comment>
<dbReference type="SUPFAM" id="SSF102198">
    <property type="entry name" value="Putative cyclase"/>
    <property type="match status" value="1"/>
</dbReference>
<reference evidence="1 2" key="1">
    <citation type="submission" date="2019-10" db="EMBL/GenBank/DDBJ databases">
        <title>New genus of Silvanigrellaceae.</title>
        <authorList>
            <person name="Pitt A."/>
            <person name="Hahn M.W."/>
        </authorList>
    </citation>
    <scope>NUCLEOTIDE SEQUENCE [LARGE SCALE GENOMIC DNA]</scope>
    <source>
        <strain evidence="1 2">33A1-SZDP</strain>
    </source>
</reference>
<dbReference type="GO" id="GO:0019441">
    <property type="term" value="P:L-tryptophan catabolic process to kynurenine"/>
    <property type="evidence" value="ECO:0007669"/>
    <property type="project" value="InterPro"/>
</dbReference>
<evidence type="ECO:0000313" key="1">
    <source>
        <dbReference type="EMBL" id="KAB8028038.1"/>
    </source>
</evidence>
<dbReference type="PANTHER" id="PTHR31118">
    <property type="entry name" value="CYCLASE-LIKE PROTEIN 2"/>
    <property type="match status" value="1"/>
</dbReference>
<evidence type="ECO:0008006" key="3">
    <source>
        <dbReference type="Google" id="ProtNLM"/>
    </source>
</evidence>
<dbReference type="PANTHER" id="PTHR31118:SF12">
    <property type="entry name" value="CYCLASE-LIKE PROTEIN 2"/>
    <property type="match status" value="1"/>
</dbReference>
<protein>
    <recommendedName>
        <fullName evidence="3">Kynurenine formamidase</fullName>
    </recommendedName>
</protein>
<keyword evidence="2" id="KW-1185">Reference proteome</keyword>
<dbReference type="EMBL" id="WFLN01000010">
    <property type="protein sequence ID" value="KAB8028038.1"/>
    <property type="molecule type" value="Genomic_DNA"/>
</dbReference>
<dbReference type="GO" id="GO:0004061">
    <property type="term" value="F:arylformamidase activity"/>
    <property type="evidence" value="ECO:0007669"/>
    <property type="project" value="InterPro"/>
</dbReference>
<dbReference type="Gene3D" id="3.50.30.50">
    <property type="entry name" value="Putative cyclase"/>
    <property type="match status" value="1"/>
</dbReference>
<dbReference type="Pfam" id="PF04199">
    <property type="entry name" value="Cyclase"/>
    <property type="match status" value="1"/>
</dbReference>
<sequence length="220" mass="25236">MSYIYLSHTITPQTLGFGGKKAFTSELISSICCGKSNNSSHWKFDNHIGTHIDTPYHFFNEGKSIDKYSPEFWIFSNPFLIIRENTFKDEIIEAGNWLNEIPQNCDLLLLKTGFEKFRNSDIYYLNNPAISPEIANWIKVNRKKVRAIGFDIISLTGFNYRELGRIAHKNFLITSEHEESILIIEDMRLEHLNIHPKNVFVVPMIVKGADGSPVTVLAQL</sequence>
<gene>
    <name evidence="1" type="ORF">GCL57_13375</name>
</gene>
<dbReference type="InterPro" id="IPR037175">
    <property type="entry name" value="KFase_sf"/>
</dbReference>
<name>A0A833JB41_9BACT</name>
<proteinExistence type="predicted"/>
<dbReference type="InterPro" id="IPR007325">
    <property type="entry name" value="KFase/CYL"/>
</dbReference>
<accession>A0A833JB41</accession>
<dbReference type="Proteomes" id="UP000442694">
    <property type="component" value="Unassembled WGS sequence"/>
</dbReference>
<dbReference type="AlphaFoldDB" id="A0A833JB41"/>
<dbReference type="RefSeq" id="WP_152213860.1">
    <property type="nucleotide sequence ID" value="NZ_WFLN01000010.1"/>
</dbReference>
<evidence type="ECO:0000313" key="2">
    <source>
        <dbReference type="Proteomes" id="UP000442694"/>
    </source>
</evidence>